<sequence length="523" mass="58238">MSCEKTTQVVNESDSEPEKEKINFLLAGGSVIALLSIVIYAAIDPALMNAHMGSVKMFIARYFGWWYIGLDAVFCLPIFIIPFTKYGSLKLGKPDDKPEYSIFSWMTMLICCSFAVSVVVWAVAEPVYHWMQPPLGAEAGTMDALRQSFQITIMHTGLGGFGIFAVAGACIGLPAFRCGLPINYSTAFYGLMGDKAYSKVPSTIFELIAMVVNFLGISTSIGLGLISLRFGINYLFGIHLDTTRMIFVTCLIGLGFCWSVWRGLDSGIKTLSHVNAYIAIAVFCYVLFLGPTRHILDWMIQIPGEYFGNLIYLSLYTDATEQAFDGQWMGWWKVFYWGWWFSFVPFVGGFLARISKGRSLREMLLVCTFVPVFTCIVWYTTFGVSAVYTEMAGNVSLWAEIQKDIGAGFYVMVSQWPLGYLFSIVTMFMLFVFMITSADSAAFFCSMQLTNGSAEPCRLVRMIAGFSIVILAVTLILVGGLKACQTAAVVGGLPISFLMALMLISFWKYLHEEGERLGFKKYF</sequence>
<evidence type="ECO:0000256" key="6">
    <source>
        <dbReference type="ARBA" id="ARBA00022989"/>
    </source>
</evidence>
<comment type="subcellular location">
    <subcellularLocation>
        <location evidence="1">Cell membrane</location>
        <topology evidence="1">Multi-pass membrane protein</topology>
    </subcellularLocation>
</comment>
<name>A0A1H4C726_9BACT</name>
<dbReference type="PANTHER" id="PTHR30047:SF7">
    <property type="entry name" value="HIGH-AFFINITY CHOLINE TRANSPORT PROTEIN"/>
    <property type="match status" value="1"/>
</dbReference>
<dbReference type="GO" id="GO:0005886">
    <property type="term" value="C:plasma membrane"/>
    <property type="evidence" value="ECO:0007669"/>
    <property type="project" value="UniProtKB-SubCell"/>
</dbReference>
<keyword evidence="10" id="KW-1185">Reference proteome</keyword>
<reference evidence="9 10" key="1">
    <citation type="submission" date="2016-10" db="EMBL/GenBank/DDBJ databases">
        <authorList>
            <person name="de Groot N.N."/>
        </authorList>
    </citation>
    <scope>NUCLEOTIDE SEQUENCE [LARGE SCALE GENOMIC DNA]</scope>
    <source>
        <strain evidence="9 10">DSM 7343</strain>
    </source>
</reference>
<dbReference type="Pfam" id="PF02028">
    <property type="entry name" value="BCCT"/>
    <property type="match status" value="1"/>
</dbReference>
<dbReference type="PANTHER" id="PTHR30047">
    <property type="entry name" value="HIGH-AFFINITY CHOLINE TRANSPORT PROTEIN-RELATED"/>
    <property type="match status" value="1"/>
</dbReference>
<feature type="transmembrane region" description="Helical" evidence="8">
    <location>
        <begin position="418"/>
        <end position="438"/>
    </location>
</feature>
<feature type="transmembrane region" description="Helical" evidence="8">
    <location>
        <begin position="204"/>
        <end position="226"/>
    </location>
</feature>
<evidence type="ECO:0000256" key="4">
    <source>
        <dbReference type="ARBA" id="ARBA00022475"/>
    </source>
</evidence>
<keyword evidence="3" id="KW-0813">Transport</keyword>
<evidence type="ECO:0000256" key="5">
    <source>
        <dbReference type="ARBA" id="ARBA00022692"/>
    </source>
</evidence>
<dbReference type="GO" id="GO:0022857">
    <property type="term" value="F:transmembrane transporter activity"/>
    <property type="evidence" value="ECO:0007669"/>
    <property type="project" value="InterPro"/>
</dbReference>
<feature type="transmembrane region" description="Helical" evidence="8">
    <location>
        <begin position="334"/>
        <end position="352"/>
    </location>
</feature>
<gene>
    <name evidence="9" type="ORF">SAMN05660420_02464</name>
</gene>
<evidence type="ECO:0000256" key="1">
    <source>
        <dbReference type="ARBA" id="ARBA00004651"/>
    </source>
</evidence>
<feature type="transmembrane region" description="Helical" evidence="8">
    <location>
        <begin position="364"/>
        <end position="388"/>
    </location>
</feature>
<protein>
    <submittedName>
        <fullName evidence="9">Glycine betaine transporter</fullName>
    </submittedName>
</protein>
<keyword evidence="6 8" id="KW-1133">Transmembrane helix</keyword>
<evidence type="ECO:0000256" key="2">
    <source>
        <dbReference type="ARBA" id="ARBA00005658"/>
    </source>
</evidence>
<evidence type="ECO:0000313" key="9">
    <source>
        <dbReference type="EMBL" id="SEA56149.1"/>
    </source>
</evidence>
<keyword evidence="7 8" id="KW-0472">Membrane</keyword>
<evidence type="ECO:0000313" key="10">
    <source>
        <dbReference type="Proteomes" id="UP000199409"/>
    </source>
</evidence>
<organism evidence="9 10">
    <name type="scientific">Desulfuromusa kysingii</name>
    <dbReference type="NCBI Taxonomy" id="37625"/>
    <lineage>
        <taxon>Bacteria</taxon>
        <taxon>Pseudomonadati</taxon>
        <taxon>Thermodesulfobacteriota</taxon>
        <taxon>Desulfuromonadia</taxon>
        <taxon>Desulfuromonadales</taxon>
        <taxon>Geopsychrobacteraceae</taxon>
        <taxon>Desulfuromusa</taxon>
    </lineage>
</organism>
<comment type="similarity">
    <text evidence="2">Belongs to the BCCT transporter (TC 2.A.15) family.</text>
</comment>
<feature type="transmembrane region" description="Helical" evidence="8">
    <location>
        <begin position="153"/>
        <end position="176"/>
    </location>
</feature>
<feature type="transmembrane region" description="Helical" evidence="8">
    <location>
        <begin position="246"/>
        <end position="264"/>
    </location>
</feature>
<dbReference type="EMBL" id="FNQN01000007">
    <property type="protein sequence ID" value="SEA56149.1"/>
    <property type="molecule type" value="Genomic_DNA"/>
</dbReference>
<evidence type="ECO:0000256" key="3">
    <source>
        <dbReference type="ARBA" id="ARBA00022448"/>
    </source>
</evidence>
<keyword evidence="5 8" id="KW-0812">Transmembrane</keyword>
<feature type="transmembrane region" description="Helical" evidence="8">
    <location>
        <begin position="459"/>
        <end position="481"/>
    </location>
</feature>
<dbReference type="STRING" id="37625.SAMN05660420_02464"/>
<dbReference type="RefSeq" id="WP_092348937.1">
    <property type="nucleotide sequence ID" value="NZ_FNQN01000007.1"/>
</dbReference>
<keyword evidence="4" id="KW-1003">Cell membrane</keyword>
<proteinExistence type="inferred from homology"/>
<feature type="transmembrane region" description="Helical" evidence="8">
    <location>
        <begin position="487"/>
        <end position="510"/>
    </location>
</feature>
<dbReference type="Proteomes" id="UP000199409">
    <property type="component" value="Unassembled WGS sequence"/>
</dbReference>
<feature type="transmembrane region" description="Helical" evidence="8">
    <location>
        <begin position="102"/>
        <end position="124"/>
    </location>
</feature>
<evidence type="ECO:0000256" key="8">
    <source>
        <dbReference type="SAM" id="Phobius"/>
    </source>
</evidence>
<feature type="transmembrane region" description="Helical" evidence="8">
    <location>
        <begin position="63"/>
        <end position="81"/>
    </location>
</feature>
<dbReference type="InterPro" id="IPR000060">
    <property type="entry name" value="BCCT_transptr"/>
</dbReference>
<feature type="transmembrane region" description="Helical" evidence="8">
    <location>
        <begin position="276"/>
        <end position="296"/>
    </location>
</feature>
<evidence type="ECO:0000256" key="7">
    <source>
        <dbReference type="ARBA" id="ARBA00023136"/>
    </source>
</evidence>
<feature type="transmembrane region" description="Helical" evidence="8">
    <location>
        <begin position="22"/>
        <end position="43"/>
    </location>
</feature>
<accession>A0A1H4C726</accession>
<dbReference type="OrthoDB" id="9775735at2"/>
<dbReference type="AlphaFoldDB" id="A0A1H4C726"/>